<feature type="region of interest" description="Disordered" evidence="1">
    <location>
        <begin position="103"/>
        <end position="123"/>
    </location>
</feature>
<proteinExistence type="predicted"/>
<sequence length="279" mass="31840">MKNRILLICIFYIQILTINAENEYYTIFKIGANICTPVTLKTPYKTYTVYKEITIPNSLSWFEAFDCNGRKIMDTGGKVSVETGKPTIRTYYLTTLFPHTENETTYSNNTRNNHNHSSSDSEWTKQTADALSRLTYIKNWDNEDHIINIEAGYGFAYGNAGIRLKYISPVVFGFTVSYGYNTQYIHERSNDKRYLWNVGMQLHLSKFLAIGMYGGPQYFSKHNKSEIAFGALLEYSHSIYKRLGITGGIGFILAGEEPANKAQSLFAFHLGISYNLFSN</sequence>
<dbReference type="AlphaFoldDB" id="A0A948WUT0"/>
<reference evidence="2" key="1">
    <citation type="journal article" date="2021" name="PeerJ">
        <title>Extensive microbial diversity within the chicken gut microbiome revealed by metagenomics and culture.</title>
        <authorList>
            <person name="Gilroy R."/>
            <person name="Ravi A."/>
            <person name="Getino M."/>
            <person name="Pursley I."/>
            <person name="Horton D.L."/>
            <person name="Alikhan N.F."/>
            <person name="Baker D."/>
            <person name="Gharbi K."/>
            <person name="Hall N."/>
            <person name="Watson M."/>
            <person name="Adriaenssens E.M."/>
            <person name="Foster-Nyarko E."/>
            <person name="Jarju S."/>
            <person name="Secka A."/>
            <person name="Antonio M."/>
            <person name="Oren A."/>
            <person name="Chaudhuri R.R."/>
            <person name="La Ragione R."/>
            <person name="Hildebrand F."/>
            <person name="Pallen M.J."/>
        </authorList>
    </citation>
    <scope>NUCLEOTIDE SEQUENCE</scope>
    <source>
        <strain evidence="2">G4-2901</strain>
    </source>
</reference>
<evidence type="ECO:0000313" key="2">
    <source>
        <dbReference type="EMBL" id="MBU3837147.1"/>
    </source>
</evidence>
<organism evidence="2 3">
    <name type="scientific">Candidatus Phocaeicola faecigallinarum</name>
    <dbReference type="NCBI Taxonomy" id="2838732"/>
    <lineage>
        <taxon>Bacteria</taxon>
        <taxon>Pseudomonadati</taxon>
        <taxon>Bacteroidota</taxon>
        <taxon>Bacteroidia</taxon>
        <taxon>Bacteroidales</taxon>
        <taxon>Bacteroidaceae</taxon>
        <taxon>Phocaeicola</taxon>
    </lineage>
</organism>
<accession>A0A948WUT0</accession>
<comment type="caution">
    <text evidence="2">The sequence shown here is derived from an EMBL/GenBank/DDBJ whole genome shotgun (WGS) entry which is preliminary data.</text>
</comment>
<feature type="compositionally biased region" description="Low complexity" evidence="1">
    <location>
        <begin position="107"/>
        <end position="116"/>
    </location>
</feature>
<evidence type="ECO:0000313" key="3">
    <source>
        <dbReference type="Proteomes" id="UP000783796"/>
    </source>
</evidence>
<name>A0A948WUT0_9BACT</name>
<reference evidence="2" key="2">
    <citation type="submission" date="2021-04" db="EMBL/GenBank/DDBJ databases">
        <authorList>
            <person name="Gilroy R."/>
        </authorList>
    </citation>
    <scope>NUCLEOTIDE SEQUENCE</scope>
    <source>
        <strain evidence="2">G4-2901</strain>
    </source>
</reference>
<dbReference type="Proteomes" id="UP000783796">
    <property type="component" value="Unassembled WGS sequence"/>
</dbReference>
<dbReference type="EMBL" id="JAHLFW010000021">
    <property type="protein sequence ID" value="MBU3837147.1"/>
    <property type="molecule type" value="Genomic_DNA"/>
</dbReference>
<gene>
    <name evidence="2" type="ORF">H9777_02235</name>
</gene>
<protein>
    <submittedName>
        <fullName evidence="2">Uncharacterized protein</fullName>
    </submittedName>
</protein>
<evidence type="ECO:0000256" key="1">
    <source>
        <dbReference type="SAM" id="MobiDB-lite"/>
    </source>
</evidence>